<keyword evidence="3" id="KW-1185">Reference proteome</keyword>
<gene>
    <name evidence="2" type="ordered locus">Murru_0272</name>
</gene>
<feature type="transmembrane region" description="Helical" evidence="1">
    <location>
        <begin position="61"/>
        <end position="91"/>
    </location>
</feature>
<organism evidence="2 3">
    <name type="scientific">Allomuricauda ruestringensis (strain DSM 13258 / CIP 107369 / LMG 19739 / B1)</name>
    <name type="common">Muricauda ruestringensis</name>
    <dbReference type="NCBI Taxonomy" id="886377"/>
    <lineage>
        <taxon>Bacteria</taxon>
        <taxon>Pseudomonadati</taxon>
        <taxon>Bacteroidota</taxon>
        <taxon>Flavobacteriia</taxon>
        <taxon>Flavobacteriales</taxon>
        <taxon>Flavobacteriaceae</taxon>
        <taxon>Flagellimonas</taxon>
    </lineage>
</organism>
<sequence length="374" mass="43509">MYSMLGTESHNTLLSFLMGQKIKTIIAIALPIQILLVKWLSSYPNFVEEYYSNGVYPNISGFLRILFGWIPFSFGDLIYTALAILAIRYVYKHWKSIKRKPLLFLKDIAVVLSIVYFAFHLLWGMNYHRQPINWKLSIEREYTVDELVDLTRYIVEKTNQYQFELTGDTVSPVHIPYSKKEIFSKTEEAYGNFAKQYPDFGYEHRSLKSSIYSIPLTFMGYGGYLNPFTNEAQVNGITPKFRLPTVSGHEVGHQLGYSAEGATNFIGYLVTSQSKDPYFKYSAYNHALGYCLTDLYHKDEEQYNALVTTINPGVKENFNELREFWEKYENPMEPIFKSVFNTFLKVNNQKDGIKSYNAVVGLIINHRKQYFQQD</sequence>
<evidence type="ECO:0000313" key="3">
    <source>
        <dbReference type="Proteomes" id="UP000008908"/>
    </source>
</evidence>
<dbReference type="InterPro" id="IPR024294">
    <property type="entry name" value="DUF3810"/>
</dbReference>
<reference evidence="2 3" key="2">
    <citation type="journal article" date="2012" name="Stand. Genomic Sci.">
        <title>Complete genome sequence of the facultatively anaerobic, appendaged bacterium Muricauda ruestringensis type strain (B1(T)).</title>
        <authorList>
            <person name="Huntemann M."/>
            <person name="Teshima H."/>
            <person name="Lapidus A."/>
            <person name="Nolan M."/>
            <person name="Lucas S."/>
            <person name="Hammon N."/>
            <person name="Deshpande S."/>
            <person name="Cheng J.F."/>
            <person name="Tapia R."/>
            <person name="Goodwin L.A."/>
            <person name="Pitluck S."/>
            <person name="Liolios K."/>
            <person name="Pagani I."/>
            <person name="Ivanova N."/>
            <person name="Mavromatis K."/>
            <person name="Mikhailova N."/>
            <person name="Pati A."/>
            <person name="Chen A."/>
            <person name="Palaniappan K."/>
            <person name="Land M."/>
            <person name="Hauser L."/>
            <person name="Pan C."/>
            <person name="Brambilla E.M."/>
            <person name="Rohde M."/>
            <person name="Spring S."/>
            <person name="Goker M."/>
            <person name="Detter J.C."/>
            <person name="Bristow J."/>
            <person name="Eisen J.A."/>
            <person name="Markowitz V."/>
            <person name="Hugenholtz P."/>
            <person name="Kyrpides N.C."/>
            <person name="Klenk H.P."/>
            <person name="Woyke T."/>
        </authorList>
    </citation>
    <scope>NUCLEOTIDE SEQUENCE [LARGE SCALE GENOMIC DNA]</scope>
    <source>
        <strain evidence="3">DSM 13258 / LMG 19739 / B1</strain>
    </source>
</reference>
<evidence type="ECO:0008006" key="4">
    <source>
        <dbReference type="Google" id="ProtNLM"/>
    </source>
</evidence>
<protein>
    <recommendedName>
        <fullName evidence="4">Amino acid permease</fullName>
    </recommendedName>
</protein>
<dbReference type="AlphaFoldDB" id="G2PS71"/>
<dbReference type="Pfam" id="PF12725">
    <property type="entry name" value="DUF3810"/>
    <property type="match status" value="1"/>
</dbReference>
<evidence type="ECO:0000256" key="1">
    <source>
        <dbReference type="SAM" id="Phobius"/>
    </source>
</evidence>
<reference evidence="3" key="1">
    <citation type="submission" date="2011-08" db="EMBL/GenBank/DDBJ databases">
        <title>The complete genome of Muricauda ruestringensis DSM 13258.</title>
        <authorList>
            <person name="Lucas S."/>
            <person name="Han J."/>
            <person name="Lapidus A."/>
            <person name="Bruce D."/>
            <person name="Goodwin L."/>
            <person name="Pitluck S."/>
            <person name="Peters L."/>
            <person name="Kyrpides N."/>
            <person name="Mavromatis K."/>
            <person name="Ivanova N."/>
            <person name="Ovchinnikova G."/>
            <person name="Teshima H."/>
            <person name="Detter J.C."/>
            <person name="Tapia R."/>
            <person name="Han C."/>
            <person name="Land M."/>
            <person name="Hauser L."/>
            <person name="Markowitz V."/>
            <person name="Cheng J.-F."/>
            <person name="Hugenholtz P."/>
            <person name="Woyke T."/>
            <person name="Wu D."/>
            <person name="Spring S."/>
            <person name="Schroeder M."/>
            <person name="Brambilla E."/>
            <person name="Klenk H.-P."/>
            <person name="Eisen J.A."/>
        </authorList>
    </citation>
    <scope>NUCLEOTIDE SEQUENCE [LARGE SCALE GENOMIC DNA]</scope>
    <source>
        <strain evidence="3">DSM 13258 / LMG 19739 / B1</strain>
    </source>
</reference>
<feature type="transmembrane region" description="Helical" evidence="1">
    <location>
        <begin position="103"/>
        <end position="123"/>
    </location>
</feature>
<feature type="transmembrane region" description="Helical" evidence="1">
    <location>
        <begin position="21"/>
        <end position="41"/>
    </location>
</feature>
<keyword evidence="1" id="KW-0812">Transmembrane</keyword>
<accession>G2PS71</accession>
<proteinExistence type="predicted"/>
<dbReference type="HOGENOM" id="CLU_052630_0_0_10"/>
<dbReference type="KEGG" id="mrs:Murru_0272"/>
<keyword evidence="1" id="KW-0472">Membrane</keyword>
<dbReference type="EMBL" id="CP002999">
    <property type="protein sequence ID" value="AEM69328.1"/>
    <property type="molecule type" value="Genomic_DNA"/>
</dbReference>
<evidence type="ECO:0000313" key="2">
    <source>
        <dbReference type="EMBL" id="AEM69328.1"/>
    </source>
</evidence>
<dbReference type="eggNOG" id="ENOG502Z7T3">
    <property type="taxonomic scope" value="Bacteria"/>
</dbReference>
<dbReference type="Proteomes" id="UP000008908">
    <property type="component" value="Chromosome"/>
</dbReference>
<dbReference type="STRING" id="886377.Murru_0272"/>
<keyword evidence="1" id="KW-1133">Transmembrane helix</keyword>
<name>G2PS71_ALLRU</name>